<reference evidence="11" key="1">
    <citation type="submission" date="2015-04" db="EMBL/GenBank/DDBJ databases">
        <authorList>
            <person name="Mushtaq Mamoona"/>
        </authorList>
    </citation>
    <scope>NUCLEOTIDE SEQUENCE [LARGE SCALE GENOMIC DNA]</scope>
    <source>
        <strain evidence="11">AN4859/03</strain>
    </source>
</reference>
<dbReference type="InterPro" id="IPR050722">
    <property type="entry name" value="Pyruvate:ferred/Flavod_OxRd"/>
</dbReference>
<dbReference type="GO" id="GO:0006979">
    <property type="term" value="P:response to oxidative stress"/>
    <property type="evidence" value="ECO:0007669"/>
    <property type="project" value="TreeGrafter"/>
</dbReference>
<evidence type="ECO:0000313" key="11">
    <source>
        <dbReference type="Proteomes" id="UP000043763"/>
    </source>
</evidence>
<evidence type="ECO:0000256" key="5">
    <source>
        <dbReference type="ARBA" id="ARBA00023004"/>
    </source>
</evidence>
<dbReference type="PANTHER" id="PTHR32154">
    <property type="entry name" value="PYRUVATE-FLAVODOXIN OXIDOREDUCTASE-RELATED"/>
    <property type="match status" value="1"/>
</dbReference>
<dbReference type="FunFam" id="3.40.50.970:FF:000012">
    <property type="entry name" value="Pyruvate:ferredoxin (Flavodoxin) oxidoreductase"/>
    <property type="match status" value="1"/>
</dbReference>
<dbReference type="Gene3D" id="3.40.50.920">
    <property type="match status" value="1"/>
</dbReference>
<dbReference type="RefSeq" id="WP_048593217.1">
    <property type="nucleotide sequence ID" value="NZ_CVLB01000001.1"/>
</dbReference>
<dbReference type="GO" id="GO:0016491">
    <property type="term" value="F:oxidoreductase activity"/>
    <property type="evidence" value="ECO:0007669"/>
    <property type="project" value="UniProtKB-KW"/>
</dbReference>
<keyword evidence="11" id="KW-1185">Reference proteome</keyword>
<name>A0A0G4K3T0_9SPIR</name>
<dbReference type="InterPro" id="IPR002880">
    <property type="entry name" value="Pyrv_Fd/Flavodoxin_OxRdtase_N"/>
</dbReference>
<keyword evidence="5" id="KW-0408">Iron</keyword>
<dbReference type="Gene3D" id="3.40.50.970">
    <property type="match status" value="3"/>
</dbReference>
<keyword evidence="1" id="KW-0813">Transport</keyword>
<dbReference type="SUPFAM" id="SSF52518">
    <property type="entry name" value="Thiamin diphosphate-binding fold (THDP-binding)"/>
    <property type="match status" value="2"/>
</dbReference>
<protein>
    <submittedName>
        <fullName evidence="10">Pyruvate synthase</fullName>
    </submittedName>
</protein>
<evidence type="ECO:0000256" key="2">
    <source>
        <dbReference type="ARBA" id="ARBA00022485"/>
    </source>
</evidence>
<dbReference type="CDD" id="cd07034">
    <property type="entry name" value="TPP_PYR_PFOR_IOR-alpha_like"/>
    <property type="match status" value="1"/>
</dbReference>
<dbReference type="InterPro" id="IPR033412">
    <property type="entry name" value="PFOR_II"/>
</dbReference>
<dbReference type="InterPro" id="IPR009014">
    <property type="entry name" value="Transketo_C/PFOR_II"/>
</dbReference>
<accession>A0A0G4K3T0</accession>
<feature type="domain" description="Thiamine pyrophosphate enzyme TPP-binding" evidence="8">
    <location>
        <begin position="506"/>
        <end position="658"/>
    </location>
</feature>
<evidence type="ECO:0000256" key="4">
    <source>
        <dbReference type="ARBA" id="ARBA00023002"/>
    </source>
</evidence>
<dbReference type="SUPFAM" id="SSF52922">
    <property type="entry name" value="TK C-terminal domain-like"/>
    <property type="match status" value="1"/>
</dbReference>
<gene>
    <name evidence="10" type="ORF">BRSU_0002</name>
</gene>
<evidence type="ECO:0000313" key="10">
    <source>
        <dbReference type="EMBL" id="CRF31318.1"/>
    </source>
</evidence>
<dbReference type="OrthoDB" id="9794954at2"/>
<evidence type="ECO:0000256" key="1">
    <source>
        <dbReference type="ARBA" id="ARBA00022448"/>
    </source>
</evidence>
<keyword evidence="10" id="KW-0670">Pyruvate</keyword>
<feature type="domain" description="Pyruvate:ferredoxin oxidoreductase core" evidence="9">
    <location>
        <begin position="270"/>
        <end position="376"/>
    </location>
</feature>
<keyword evidence="6" id="KW-0411">Iron-sulfur</keyword>
<dbReference type="GO" id="GO:0044281">
    <property type="term" value="P:small molecule metabolic process"/>
    <property type="evidence" value="ECO:0007669"/>
    <property type="project" value="UniProtKB-ARBA"/>
</dbReference>
<keyword evidence="3" id="KW-0249">Electron transport</keyword>
<sequence length="754" mass="83032">MANKYNLAEQENILESGNELAAIAAAQINYHVMGYYPITPSTQIAEYLDEMKANGRHTVCMIPGDGEHGAAGICYGATTAGGRVFNATSANGLLFAMEQLPVQAGTRFPMVLNVVNRTVSGPLDIKCDQSDIMMALNTGWIIIMAHTTQMVYDFNIFALKIAERAKLPIIVSSDGFFTSHQKKKIHLFKNDKDVQDFLGTYTPEVTSVEPGKNPVTIGPYMNEDELTGSKLQLSQALEDSRAIILDVFEEFASLSGRKYSPIETYNMEGAEVALMLCGSAYETGTLAVDEMKKANPNLKIGAFAITQIRPFPEKELQKLLANVKVVVVGDRQDSYSGMGGNMSTEIRAALKNDVNNKSSIVSRVYGLGGTEFTLEKAKELFELGLKELANPGSVEKHSYLEQYMGHAGVEMKPIHEHLTLESQKSGITVTMNEQTHKLEVKVPPLRELTGKAYRYAQGHGACNGCGIFSGINTFMKGIEGEVVLLVHTGCSMVVTTGYPYSSYRTTYVHNLFQNGAATLSGVVEMYHERKRRGEIQGPEDPTFIMVTGDGGHDIGMGPSIGAAIRNHKMIILEYDNEGYMNTGNQLSFSTPIGHRTSTSNVGKAEVGKQFNHKDVAQIFAGCHIPYVATGCESYPLDLIKKAAKAQWYANHHGTAFVKLLIACPLNWKSPDDMGKDVIKAAVDCCFFPLYEVEHGITTITTMIADDKKLPVTEWLKMMGKTKHLLKHQDLLDSFQKEVDRRWTRIKAMHESPVL</sequence>
<dbReference type="Pfam" id="PF01855">
    <property type="entry name" value="POR_N"/>
    <property type="match status" value="1"/>
</dbReference>
<dbReference type="AlphaFoldDB" id="A0A0G4K3T0"/>
<keyword evidence="4" id="KW-0560">Oxidoreductase</keyword>
<proteinExistence type="predicted"/>
<dbReference type="Pfam" id="PF02775">
    <property type="entry name" value="TPP_enzyme_C"/>
    <property type="match status" value="1"/>
</dbReference>
<keyword evidence="2" id="KW-0004">4Fe-4S</keyword>
<dbReference type="GO" id="GO:0030976">
    <property type="term" value="F:thiamine pyrophosphate binding"/>
    <property type="evidence" value="ECO:0007669"/>
    <property type="project" value="InterPro"/>
</dbReference>
<dbReference type="EMBL" id="CVLB01000001">
    <property type="protein sequence ID" value="CRF31318.1"/>
    <property type="molecule type" value="Genomic_DNA"/>
</dbReference>
<evidence type="ECO:0000259" key="7">
    <source>
        <dbReference type="Pfam" id="PF01855"/>
    </source>
</evidence>
<feature type="domain" description="Pyruvate flavodoxin/ferredoxin oxidoreductase pyrimidine binding" evidence="7">
    <location>
        <begin position="24"/>
        <end position="245"/>
    </location>
</feature>
<dbReference type="InterPro" id="IPR029061">
    <property type="entry name" value="THDP-binding"/>
</dbReference>
<evidence type="ECO:0000256" key="3">
    <source>
        <dbReference type="ARBA" id="ARBA00022982"/>
    </source>
</evidence>
<dbReference type="InterPro" id="IPR011766">
    <property type="entry name" value="TPP_enzyme_TPP-bd"/>
</dbReference>
<evidence type="ECO:0000259" key="8">
    <source>
        <dbReference type="Pfam" id="PF02775"/>
    </source>
</evidence>
<dbReference type="PANTHER" id="PTHR32154:SF0">
    <property type="entry name" value="PYRUVATE-FLAVODOXIN OXIDOREDUCTASE-RELATED"/>
    <property type="match status" value="1"/>
</dbReference>
<dbReference type="Pfam" id="PF17147">
    <property type="entry name" value="PFOR_II"/>
    <property type="match status" value="1"/>
</dbReference>
<evidence type="ECO:0000256" key="6">
    <source>
        <dbReference type="ARBA" id="ARBA00023014"/>
    </source>
</evidence>
<evidence type="ECO:0000259" key="9">
    <source>
        <dbReference type="Pfam" id="PF17147"/>
    </source>
</evidence>
<organism evidence="10 11">
    <name type="scientific">Brachyspira suanatina</name>
    <dbReference type="NCBI Taxonomy" id="381802"/>
    <lineage>
        <taxon>Bacteria</taxon>
        <taxon>Pseudomonadati</taxon>
        <taxon>Spirochaetota</taxon>
        <taxon>Spirochaetia</taxon>
        <taxon>Brachyspirales</taxon>
        <taxon>Brachyspiraceae</taxon>
        <taxon>Brachyspira</taxon>
    </lineage>
</organism>
<dbReference type="Proteomes" id="UP000043763">
    <property type="component" value="Unassembled WGS sequence"/>
</dbReference>
<keyword evidence="2" id="KW-0479">Metal-binding</keyword>
<dbReference type="GO" id="GO:0051539">
    <property type="term" value="F:4 iron, 4 sulfur cluster binding"/>
    <property type="evidence" value="ECO:0007669"/>
    <property type="project" value="UniProtKB-KW"/>
</dbReference>